<dbReference type="Proteomes" id="UP000248659">
    <property type="component" value="Unassembled WGS sequence"/>
</dbReference>
<protein>
    <submittedName>
        <fullName evidence="1">Uncharacterized protein</fullName>
    </submittedName>
</protein>
<evidence type="ECO:0000313" key="1">
    <source>
        <dbReference type="EMBL" id="RAP42375.1"/>
    </source>
</evidence>
<gene>
    <name evidence="1" type="ORF">BYZ73_04045</name>
</gene>
<accession>A0ABX9DIZ9</accession>
<name>A0ABX9DIZ9_9RHOB</name>
<reference evidence="1 2" key="1">
    <citation type="submission" date="2017-01" db="EMBL/GenBank/DDBJ databases">
        <title>Genome sequence of Rhodovulum viride JA756.</title>
        <authorList>
            <person name="Lakshmi K.V."/>
            <person name="Tushar L.D."/>
            <person name="Sasikala C."/>
            <person name="Venkataramana C."/>
        </authorList>
    </citation>
    <scope>NUCLEOTIDE SEQUENCE [LARGE SCALE GENOMIC DNA]</scope>
    <source>
        <strain evidence="1 2">JA756</strain>
    </source>
</reference>
<sequence>MEMARRYMYRCRGLTEHEATDHALDYVRSLGVPFGHEEIMGDPSALADDDLDCWEQDETATN</sequence>
<proteinExistence type="predicted"/>
<organism evidence="1 2">
    <name type="scientific">Rhodovulum viride</name>
    <dbReference type="NCBI Taxonomy" id="1231134"/>
    <lineage>
        <taxon>Bacteria</taxon>
        <taxon>Pseudomonadati</taxon>
        <taxon>Pseudomonadota</taxon>
        <taxon>Alphaproteobacteria</taxon>
        <taxon>Rhodobacterales</taxon>
        <taxon>Paracoccaceae</taxon>
        <taxon>Rhodovulum</taxon>
    </lineage>
</organism>
<evidence type="ECO:0000313" key="2">
    <source>
        <dbReference type="Proteomes" id="UP000248659"/>
    </source>
</evidence>
<dbReference type="EMBL" id="MUAV01000004">
    <property type="protein sequence ID" value="RAP42375.1"/>
    <property type="molecule type" value="Genomic_DNA"/>
</dbReference>
<comment type="caution">
    <text evidence="1">The sequence shown here is derived from an EMBL/GenBank/DDBJ whole genome shotgun (WGS) entry which is preliminary data.</text>
</comment>
<keyword evidence="2" id="KW-1185">Reference proteome</keyword>